<evidence type="ECO:0000259" key="5">
    <source>
        <dbReference type="PROSITE" id="PS51043"/>
    </source>
</evidence>
<name>A0ABN9M8K0_9NEOB</name>
<evidence type="ECO:0000256" key="3">
    <source>
        <dbReference type="ARBA" id="ARBA00022837"/>
    </source>
</evidence>
<evidence type="ECO:0000256" key="2">
    <source>
        <dbReference type="ARBA" id="ARBA00022553"/>
    </source>
</evidence>
<dbReference type="PANTHER" id="PTHR10658:SF81">
    <property type="entry name" value="PROTEIN RETINAL DEGENERATION B"/>
    <property type="match status" value="1"/>
</dbReference>
<dbReference type="PANTHER" id="PTHR10658">
    <property type="entry name" value="PHOSPHATIDYLINOSITOL TRANSFER PROTEIN"/>
    <property type="match status" value="1"/>
</dbReference>
<sequence length="633" mass="72158">MELTTSENENGSSEVCIEQVIFTSFTSNDLILHTRGVKFSFLSVAAKWWGTKRIDYALYCPDALTAFPTVALPHLFHASYWESTDVVSFLLRQVMRHETASVLELVGKEVSVFSPSKPREKWLRKRTHVKLRNVAANHRINDAVANEDGPQTLTGRFMYGPLDMVTLTGEKVDIHIMTQPPSGEWVYFDTEITNSSGRISYVIPDHKKLGVGVYPLKMVVRGDHTFADSYLHVLPKATEFVVFSIDGSFAASVSIMGSDPKVRAGAVDVVRHWQDLGYLIIYVTGRPDMQKQRVVVHGLRSTTFRMVHMKIHAAYGSTKDISVYSSIGLSPMQIFIVGRPTKKLQHQCQFITEGYASHLAQLEYSHRSRPAKNTNRIALRKGSFCLPGQPDFLRKRNHLLRTISSQPTSSSNHKPERTQSQSESDRDREKERSQRSMSIAAGCWGRSAATTKLESGVLIEGRVGTKSERHNFVEETVLTKWCYYETTIAKLQVQGLTDKEDNFHAITIFQYLLTVCLAHFNVVDLCKEHLYNQMCADWRPVTISCSYTSLSVVHGHLNIAKPGDRYYYYYFVLWFHPKYRIQANVPQEKKRILHFLKPGQKGILPLLHFLKVPVALHFSCYLQDYNLDCRFSM</sequence>
<feature type="region of interest" description="Disordered" evidence="4">
    <location>
        <begin position="403"/>
        <end position="438"/>
    </location>
</feature>
<dbReference type="PROSITE" id="PS51043">
    <property type="entry name" value="DDHD"/>
    <property type="match status" value="1"/>
</dbReference>
<feature type="domain" description="DDHD" evidence="5">
    <location>
        <begin position="1"/>
        <end position="96"/>
    </location>
</feature>
<dbReference type="SUPFAM" id="SSF56784">
    <property type="entry name" value="HAD-like"/>
    <property type="match status" value="1"/>
</dbReference>
<dbReference type="Pfam" id="PF24694">
    <property type="entry name" value="LNS2_PITM1-3"/>
    <property type="match status" value="2"/>
</dbReference>
<evidence type="ECO:0000256" key="1">
    <source>
        <dbReference type="ARBA" id="ARBA00010316"/>
    </source>
</evidence>
<reference evidence="6" key="1">
    <citation type="submission" date="2023-07" db="EMBL/GenBank/DDBJ databases">
        <authorList>
            <person name="Stuckert A."/>
        </authorList>
    </citation>
    <scope>NUCLEOTIDE SEQUENCE</scope>
</reference>
<dbReference type="Pfam" id="PF24695">
    <property type="entry name" value="PITM1-3"/>
    <property type="match status" value="1"/>
</dbReference>
<evidence type="ECO:0000313" key="7">
    <source>
        <dbReference type="Proteomes" id="UP001176940"/>
    </source>
</evidence>
<dbReference type="InterPro" id="IPR001666">
    <property type="entry name" value="PI_transfer"/>
</dbReference>
<dbReference type="SMART" id="SM00775">
    <property type="entry name" value="LNS2"/>
    <property type="match status" value="1"/>
</dbReference>
<keyword evidence="2" id="KW-0597">Phosphoprotein</keyword>
<proteinExistence type="inferred from homology"/>
<keyword evidence="7" id="KW-1185">Reference proteome</keyword>
<dbReference type="InterPro" id="IPR036412">
    <property type="entry name" value="HAD-like_sf"/>
</dbReference>
<gene>
    <name evidence="6" type="ORF">RIMI_LOCUS16477754</name>
</gene>
<protein>
    <recommendedName>
        <fullName evidence="5">DDHD domain-containing protein</fullName>
    </recommendedName>
</protein>
<dbReference type="InterPro" id="IPR031315">
    <property type="entry name" value="LNS2/PITP"/>
</dbReference>
<accession>A0ABN9M8K0</accession>
<comment type="similarity">
    <text evidence="1">Belongs to the PtdIns transfer protein family. PI transfer class IIA subfamily.</text>
</comment>
<dbReference type="InterPro" id="IPR004177">
    <property type="entry name" value="DDHD_dom"/>
</dbReference>
<dbReference type="Pfam" id="PF02862">
    <property type="entry name" value="DDHD"/>
    <property type="match status" value="1"/>
</dbReference>
<evidence type="ECO:0000313" key="6">
    <source>
        <dbReference type="EMBL" id="CAJ0958632.1"/>
    </source>
</evidence>
<evidence type="ECO:0000256" key="4">
    <source>
        <dbReference type="SAM" id="MobiDB-lite"/>
    </source>
</evidence>
<organism evidence="6 7">
    <name type="scientific">Ranitomeya imitator</name>
    <name type="common">mimic poison frog</name>
    <dbReference type="NCBI Taxonomy" id="111125"/>
    <lineage>
        <taxon>Eukaryota</taxon>
        <taxon>Metazoa</taxon>
        <taxon>Chordata</taxon>
        <taxon>Craniata</taxon>
        <taxon>Vertebrata</taxon>
        <taxon>Euteleostomi</taxon>
        <taxon>Amphibia</taxon>
        <taxon>Batrachia</taxon>
        <taxon>Anura</taxon>
        <taxon>Neobatrachia</taxon>
        <taxon>Hyloidea</taxon>
        <taxon>Dendrobatidae</taxon>
        <taxon>Dendrobatinae</taxon>
        <taxon>Ranitomeya</taxon>
    </lineage>
</organism>
<dbReference type="SMART" id="SM01127">
    <property type="entry name" value="DDHD"/>
    <property type="match status" value="1"/>
</dbReference>
<dbReference type="Proteomes" id="UP001176940">
    <property type="component" value="Unassembled WGS sequence"/>
</dbReference>
<keyword evidence="3" id="KW-0106">Calcium</keyword>
<feature type="compositionally biased region" description="Basic and acidic residues" evidence="4">
    <location>
        <begin position="413"/>
        <end position="434"/>
    </location>
</feature>
<comment type="caution">
    <text evidence="6">The sequence shown here is derived from an EMBL/GenBank/DDBJ whole genome shotgun (WGS) entry which is preliminary data.</text>
</comment>
<feature type="compositionally biased region" description="Polar residues" evidence="4">
    <location>
        <begin position="403"/>
        <end position="412"/>
    </location>
</feature>
<dbReference type="EMBL" id="CAUEEQ010046100">
    <property type="protein sequence ID" value="CAJ0958632.1"/>
    <property type="molecule type" value="Genomic_DNA"/>
</dbReference>